<dbReference type="PANTHER" id="PTHR43155:SF2">
    <property type="entry name" value="CYCLIC DI-GMP PHOSPHODIESTERASE PA4108"/>
    <property type="match status" value="1"/>
</dbReference>
<evidence type="ECO:0000313" key="2">
    <source>
        <dbReference type="EMBL" id="ABK97950.1"/>
    </source>
</evidence>
<dbReference type="CDD" id="cd00077">
    <property type="entry name" value="HDc"/>
    <property type="match status" value="1"/>
</dbReference>
<dbReference type="eggNOG" id="COG2206">
    <property type="taxonomic scope" value="Bacteria"/>
</dbReference>
<reference evidence="2 3" key="1">
    <citation type="submission" date="2006-10" db="EMBL/GenBank/DDBJ databases">
        <title>Complete sequence of chromosome of Pelobacter propionicus DSM 2379.</title>
        <authorList>
            <consortium name="US DOE Joint Genome Institute"/>
            <person name="Copeland A."/>
            <person name="Lucas S."/>
            <person name="Lapidus A."/>
            <person name="Barry K."/>
            <person name="Detter J.C."/>
            <person name="Glavina del Rio T."/>
            <person name="Hammon N."/>
            <person name="Israni S."/>
            <person name="Dalin E."/>
            <person name="Tice H."/>
            <person name="Pitluck S."/>
            <person name="Saunders E."/>
            <person name="Brettin T."/>
            <person name="Bruce D."/>
            <person name="Han C."/>
            <person name="Tapia R."/>
            <person name="Schmutz J."/>
            <person name="Larimer F."/>
            <person name="Land M."/>
            <person name="Hauser L."/>
            <person name="Kyrpides N."/>
            <person name="Kim E."/>
            <person name="Lovley D."/>
            <person name="Richardson P."/>
        </authorList>
    </citation>
    <scope>NUCLEOTIDE SEQUENCE [LARGE SCALE GENOMIC DNA]</scope>
    <source>
        <strain evidence="3">DSM 2379 / NBRC 103807 / OttBd1</strain>
    </source>
</reference>
<dbReference type="Pfam" id="PF13487">
    <property type="entry name" value="HD_5"/>
    <property type="match status" value="1"/>
</dbReference>
<organism evidence="2 3">
    <name type="scientific">Pelobacter propionicus (strain DSM 2379 / NBRC 103807 / OttBd1)</name>
    <dbReference type="NCBI Taxonomy" id="338966"/>
    <lineage>
        <taxon>Bacteria</taxon>
        <taxon>Pseudomonadati</taxon>
        <taxon>Thermodesulfobacteriota</taxon>
        <taxon>Desulfuromonadia</taxon>
        <taxon>Desulfuromonadales</taxon>
        <taxon>Desulfuromonadaceae</taxon>
        <taxon>Pelobacter</taxon>
    </lineage>
</organism>
<dbReference type="InterPro" id="IPR003607">
    <property type="entry name" value="HD/PDEase_dom"/>
</dbReference>
<protein>
    <submittedName>
        <fullName evidence="2">Metal dependent phosphohydrolase</fullName>
    </submittedName>
</protein>
<dbReference type="PANTHER" id="PTHR43155">
    <property type="entry name" value="CYCLIC DI-GMP PHOSPHODIESTERASE PA4108-RELATED"/>
    <property type="match status" value="1"/>
</dbReference>
<dbReference type="KEGG" id="ppd:Ppro_0316"/>
<accession>A1AKT0</accession>
<name>A1AKT0_PELPD</name>
<dbReference type="EMBL" id="CP000482">
    <property type="protein sequence ID" value="ABK97950.1"/>
    <property type="molecule type" value="Genomic_DNA"/>
</dbReference>
<dbReference type="GO" id="GO:0016787">
    <property type="term" value="F:hydrolase activity"/>
    <property type="evidence" value="ECO:0007669"/>
    <property type="project" value="UniProtKB-KW"/>
</dbReference>
<dbReference type="Proteomes" id="UP000006732">
    <property type="component" value="Chromosome"/>
</dbReference>
<evidence type="ECO:0000313" key="3">
    <source>
        <dbReference type="Proteomes" id="UP000006732"/>
    </source>
</evidence>
<dbReference type="SUPFAM" id="SSF109604">
    <property type="entry name" value="HD-domain/PDEase-like"/>
    <property type="match status" value="1"/>
</dbReference>
<proteinExistence type="predicted"/>
<dbReference type="AlphaFoldDB" id="A1AKT0"/>
<dbReference type="RefSeq" id="WP_011734264.1">
    <property type="nucleotide sequence ID" value="NC_008609.1"/>
</dbReference>
<keyword evidence="2" id="KW-0378">Hydrolase</keyword>
<sequence>MSKDRYWRAISIDSISPDHFPSVALYLKSSGNYVLYKAPERMFTVEDQRRLERNFTEFLYVRSGDMELLNEFMESNLTEMLAREELSSMAKGRLLYQTAVNCVIDMFESPEESANLQRCCNIVQHMLQYAASDPHPLASLHTITNHNFYIFSHTVQVTALCLLVHERIYDLAPDELLDMGLGSLVHDYGMTFITNEVLDKNDALTDIEYYKVKQHTQKGYEYLKHSGKYGEVALNIVRYHHERYDGNGYPTGIKGDEIPRSGQVSALCDVYCALIMDRAYRKAISHAEAIRLMGEQTQKGAFNPQLFKQFAEIVNEQKLA</sequence>
<dbReference type="Gene3D" id="1.10.3210.10">
    <property type="entry name" value="Hypothetical protein af1432"/>
    <property type="match status" value="1"/>
</dbReference>
<feature type="domain" description="HD-GYP" evidence="1">
    <location>
        <begin position="128"/>
        <end position="320"/>
    </location>
</feature>
<dbReference type="HOGENOM" id="CLU_000445_92_1_7"/>
<gene>
    <name evidence="2" type="ordered locus">Ppro_0316</name>
</gene>
<dbReference type="OrthoDB" id="9776628at2"/>
<dbReference type="STRING" id="338966.Ppro_0316"/>
<keyword evidence="3" id="KW-1185">Reference proteome</keyword>
<dbReference type="InterPro" id="IPR037522">
    <property type="entry name" value="HD_GYP_dom"/>
</dbReference>
<evidence type="ECO:0000259" key="1">
    <source>
        <dbReference type="PROSITE" id="PS51832"/>
    </source>
</evidence>
<dbReference type="PROSITE" id="PS51832">
    <property type="entry name" value="HD_GYP"/>
    <property type="match status" value="1"/>
</dbReference>